<name>A0A368GLU1_ANCCA</name>
<keyword evidence="4" id="KW-1185">Reference proteome</keyword>
<feature type="region of interest" description="Disordered" evidence="1">
    <location>
        <begin position="629"/>
        <end position="665"/>
    </location>
</feature>
<dbReference type="PANTHER" id="PTHR33936">
    <property type="entry name" value="PROTEIN CBG17840"/>
    <property type="match status" value="1"/>
</dbReference>
<sequence>LRQFRFFKPSSDSTHLVSRLEAPGSGKHAEQLQWGYTNTNLYGSAGSQVASAGRDKRFVPKYPVSLARNTVAFSGQRHCSEAASISNQRKRILAYNLLASLPEDKHGRFIEFVDLLDRRLLCGRKFFIPSAANTLSPSSNHDYGENQRYLSLSSPDNYVGEKIYDSTKRSAEIPHQGITDPKEERAKQDFILEKNLDHLFEEGTLKGQDNRVIHQAEVRFCPSCRMMLKRAIYYHHGRLIRKYGRCDIFTPKRFPCGDPECRERLGTIERLCEHMYQIHRAPTMIKHRVFNNEAEFQEFLVDLESTGNYRMSRGNKTVKGAIVQYYRCNRMYSTPRNKTTRLIDDIAADDCYDNESYANPMDPFEKETSTKPFLRTEEACTAFFRKSYLNDGGIEVRYCDYHLHSDDRVRLPRAVRSRIFEMSAKKLPAPVIVMVLRNAIYKETDFEEKAGDHRTFEENQEFRETKSYEEAIANDVCIDEDGHGEEGELTMLELATLEEYERDRGSILTQFQNMRREENRKRLLRERVRAEVYTIGRIMRNVRFVNFNYDLLLRSHEILRALLDLWNEDMDEGMMCRNNDELVPPSDCVEANLGTSSKCSATTVDIDAKRQDAVSKEDSLDIAPTVPVGPSRKKRVGKRAVHCPGPAIEESQETPEEEHTDSTLPGLKPIAVTRLGRVVKRKKILDL</sequence>
<dbReference type="STRING" id="29170.A0A368GLU1"/>
<accession>A0A368GLU1</accession>
<dbReference type="PANTHER" id="PTHR33936:SF15">
    <property type="entry name" value="C2H2-TYPE DOMAIN-CONTAINING PROTEIN"/>
    <property type="match status" value="1"/>
</dbReference>
<evidence type="ECO:0000313" key="3">
    <source>
        <dbReference type="EMBL" id="RCN45304.1"/>
    </source>
</evidence>
<organism evidence="3 4">
    <name type="scientific">Ancylostoma caninum</name>
    <name type="common">Dog hookworm</name>
    <dbReference type="NCBI Taxonomy" id="29170"/>
    <lineage>
        <taxon>Eukaryota</taxon>
        <taxon>Metazoa</taxon>
        <taxon>Ecdysozoa</taxon>
        <taxon>Nematoda</taxon>
        <taxon>Chromadorea</taxon>
        <taxon>Rhabditida</taxon>
        <taxon>Rhabditina</taxon>
        <taxon>Rhabditomorpha</taxon>
        <taxon>Strongyloidea</taxon>
        <taxon>Ancylostomatidae</taxon>
        <taxon>Ancylostomatinae</taxon>
        <taxon>Ancylostoma</taxon>
    </lineage>
</organism>
<dbReference type="InterPro" id="IPR052797">
    <property type="entry name" value="RegFact_GeneExpr_CellDeath"/>
</dbReference>
<evidence type="ECO:0000256" key="1">
    <source>
        <dbReference type="SAM" id="MobiDB-lite"/>
    </source>
</evidence>
<protein>
    <recommendedName>
        <fullName evidence="2">C2H2-type domain-containing protein</fullName>
    </recommendedName>
</protein>
<feature type="compositionally biased region" description="Basic residues" evidence="1">
    <location>
        <begin position="631"/>
        <end position="641"/>
    </location>
</feature>
<dbReference type="InterPro" id="IPR013087">
    <property type="entry name" value="Znf_C2H2_type"/>
</dbReference>
<dbReference type="OrthoDB" id="5803649at2759"/>
<feature type="domain" description="C2H2-type" evidence="2">
    <location>
        <begin position="256"/>
        <end position="279"/>
    </location>
</feature>
<comment type="caution">
    <text evidence="3">The sequence shown here is derived from an EMBL/GenBank/DDBJ whole genome shotgun (WGS) entry which is preliminary data.</text>
</comment>
<feature type="compositionally biased region" description="Acidic residues" evidence="1">
    <location>
        <begin position="650"/>
        <end position="659"/>
    </location>
</feature>
<feature type="non-terminal residue" evidence="3">
    <location>
        <position position="1"/>
    </location>
</feature>
<dbReference type="AlphaFoldDB" id="A0A368GLU1"/>
<dbReference type="PROSITE" id="PS00028">
    <property type="entry name" value="ZINC_FINGER_C2H2_1"/>
    <property type="match status" value="1"/>
</dbReference>
<proteinExistence type="predicted"/>
<gene>
    <name evidence="3" type="ORF">ANCCAN_08700</name>
</gene>
<evidence type="ECO:0000313" key="4">
    <source>
        <dbReference type="Proteomes" id="UP000252519"/>
    </source>
</evidence>
<dbReference type="EMBL" id="JOJR01000105">
    <property type="protein sequence ID" value="RCN45304.1"/>
    <property type="molecule type" value="Genomic_DNA"/>
</dbReference>
<reference evidence="3 4" key="1">
    <citation type="submission" date="2014-10" db="EMBL/GenBank/DDBJ databases">
        <title>Draft genome of the hookworm Ancylostoma caninum.</title>
        <authorList>
            <person name="Mitreva M."/>
        </authorList>
    </citation>
    <scope>NUCLEOTIDE SEQUENCE [LARGE SCALE GENOMIC DNA]</scope>
    <source>
        <strain evidence="3 4">Baltimore</strain>
    </source>
</reference>
<evidence type="ECO:0000259" key="2">
    <source>
        <dbReference type="PROSITE" id="PS00028"/>
    </source>
</evidence>
<dbReference type="Proteomes" id="UP000252519">
    <property type="component" value="Unassembled WGS sequence"/>
</dbReference>